<proteinExistence type="predicted"/>
<accession>L0K5E4</accession>
<dbReference type="EMBL" id="CP003929">
    <property type="protein sequence ID" value="AGB39604.1"/>
    <property type="molecule type" value="Genomic_DNA"/>
</dbReference>
<gene>
    <name evidence="1" type="ORF">Natoc_3904</name>
</gene>
<keyword evidence="2" id="KW-1185">Reference proteome</keyword>
<protein>
    <submittedName>
        <fullName evidence="1">Uncharacterized protein</fullName>
    </submittedName>
</protein>
<organism evidence="1 2">
    <name type="scientific">Natronococcus occultus SP4</name>
    <dbReference type="NCBI Taxonomy" id="694430"/>
    <lineage>
        <taxon>Archaea</taxon>
        <taxon>Methanobacteriati</taxon>
        <taxon>Methanobacteriota</taxon>
        <taxon>Stenosarchaea group</taxon>
        <taxon>Halobacteria</taxon>
        <taxon>Halobacteriales</taxon>
        <taxon>Natrialbaceae</taxon>
        <taxon>Natronococcus</taxon>
    </lineage>
</organism>
<dbReference type="KEGG" id="nou:Natoc_3904"/>
<evidence type="ECO:0000313" key="2">
    <source>
        <dbReference type="Proteomes" id="UP000010878"/>
    </source>
</evidence>
<dbReference type="HOGENOM" id="CLU_2044471_0_0_2"/>
<dbReference type="GeneID" id="14402915"/>
<dbReference type="RefSeq" id="WP_015323038.1">
    <property type="nucleotide sequence ID" value="NC_019974.1"/>
</dbReference>
<dbReference type="Proteomes" id="UP000010878">
    <property type="component" value="Chromosome"/>
</dbReference>
<dbReference type="eggNOG" id="arCOG10707">
    <property type="taxonomic scope" value="Archaea"/>
</dbReference>
<sequence length="119" mass="13629">MDDEDAPSPWRIETDRTYSAADSDRELRYLAYRHESDDLRVKVAPAALEGDSHPGYALTVTSYPGLELSETKSVRTVLTFERCDRIAREFMELFSARYDGPGSLEDALEYAHRRTADHR</sequence>
<name>L0K5E4_9EURY</name>
<dbReference type="OrthoDB" id="197739at2157"/>
<reference evidence="1 2" key="1">
    <citation type="submission" date="2012-11" db="EMBL/GenBank/DDBJ databases">
        <title>FINISHED of Natronococcus occultus SP4, DSM 3396.</title>
        <authorList>
            <consortium name="DOE Joint Genome Institute"/>
            <person name="Eisen J."/>
            <person name="Huntemann M."/>
            <person name="Wei C.-L."/>
            <person name="Han J."/>
            <person name="Detter J.C."/>
            <person name="Han C."/>
            <person name="Tapia R."/>
            <person name="Chen A."/>
            <person name="Kyrpides N."/>
            <person name="Mavromatis K."/>
            <person name="Markowitz V."/>
            <person name="Szeto E."/>
            <person name="Ivanova N."/>
            <person name="Mikhailova N."/>
            <person name="Ovchinnikova G."/>
            <person name="Pagani I."/>
            <person name="Pati A."/>
            <person name="Goodwin L."/>
            <person name="Nordberg H.P."/>
            <person name="Cantor M.N."/>
            <person name="Hua S.X."/>
            <person name="Woyke T."/>
            <person name="Eisen J."/>
            <person name="Klenk H.-P."/>
            <person name="Klenk H.-P."/>
        </authorList>
    </citation>
    <scope>NUCLEOTIDE SEQUENCE [LARGE SCALE GENOMIC DNA]</scope>
    <source>
        <strain evidence="1 2">SP4</strain>
    </source>
</reference>
<evidence type="ECO:0000313" key="1">
    <source>
        <dbReference type="EMBL" id="AGB39604.1"/>
    </source>
</evidence>
<dbReference type="AlphaFoldDB" id="L0K5E4"/>